<dbReference type="GO" id="GO:0005634">
    <property type="term" value="C:nucleus"/>
    <property type="evidence" value="ECO:0007669"/>
    <property type="project" value="UniProtKB-SubCell"/>
</dbReference>
<dbReference type="Gene3D" id="1.10.8.60">
    <property type="match status" value="1"/>
</dbReference>
<dbReference type="InterPro" id="IPR050238">
    <property type="entry name" value="DNA_Rep/Repair_Clamp_Loader"/>
</dbReference>
<dbReference type="PANTHER" id="PTHR11669:SF1">
    <property type="entry name" value="REPLICATION FACTOR C SUBUNIT 3"/>
    <property type="match status" value="1"/>
</dbReference>
<evidence type="ECO:0000256" key="4">
    <source>
        <dbReference type="ARBA" id="ARBA00023242"/>
    </source>
</evidence>
<organism evidence="11 12">
    <name type="scientific">Schistosoma bovis</name>
    <name type="common">Blood fluke</name>
    <dbReference type="NCBI Taxonomy" id="6184"/>
    <lineage>
        <taxon>Eukaryota</taxon>
        <taxon>Metazoa</taxon>
        <taxon>Spiralia</taxon>
        <taxon>Lophotrochozoa</taxon>
        <taxon>Platyhelminthes</taxon>
        <taxon>Trematoda</taxon>
        <taxon>Digenea</taxon>
        <taxon>Strigeidida</taxon>
        <taxon>Schistosomatoidea</taxon>
        <taxon>Schistosomatidae</taxon>
        <taxon>Schistosoma</taxon>
    </lineage>
</organism>
<protein>
    <recommendedName>
        <fullName evidence="7">Replication factor C subunit 3</fullName>
    </recommendedName>
    <alternativeName>
        <fullName evidence="9">Activator 1 38 kDa subunit</fullName>
    </alternativeName>
    <alternativeName>
        <fullName evidence="10">Activator 1 subunit 3</fullName>
    </alternativeName>
    <alternativeName>
        <fullName evidence="8">Replication factor C 38 kDa subunit</fullName>
    </alternativeName>
</protein>
<dbReference type="CDD" id="cd00009">
    <property type="entry name" value="AAA"/>
    <property type="match status" value="1"/>
</dbReference>
<dbReference type="InterPro" id="IPR027417">
    <property type="entry name" value="P-loop_NTPase"/>
</dbReference>
<dbReference type="Gene3D" id="3.40.50.300">
    <property type="entry name" value="P-loop containing nucleotide triphosphate hydrolases"/>
    <property type="match status" value="1"/>
</dbReference>
<gene>
    <name evidence="11" type="ORF">DC041_0008788</name>
</gene>
<evidence type="ECO:0000256" key="10">
    <source>
        <dbReference type="ARBA" id="ARBA00080379"/>
    </source>
</evidence>
<dbReference type="EMBL" id="QMKO01001575">
    <property type="protein sequence ID" value="RTG88483.1"/>
    <property type="molecule type" value="Genomic_DNA"/>
</dbReference>
<evidence type="ECO:0000256" key="8">
    <source>
        <dbReference type="ARBA" id="ARBA00076818"/>
    </source>
</evidence>
<evidence type="ECO:0000256" key="7">
    <source>
        <dbReference type="ARBA" id="ARBA00070184"/>
    </source>
</evidence>
<evidence type="ECO:0000256" key="5">
    <source>
        <dbReference type="ARBA" id="ARBA00058626"/>
    </source>
</evidence>
<evidence type="ECO:0000256" key="2">
    <source>
        <dbReference type="ARBA" id="ARBA00005378"/>
    </source>
</evidence>
<evidence type="ECO:0000256" key="1">
    <source>
        <dbReference type="ARBA" id="ARBA00004123"/>
    </source>
</evidence>
<dbReference type="FunFam" id="1.10.8.60:FF:000030">
    <property type="entry name" value="replication factor C subunit 3"/>
    <property type="match status" value="1"/>
</dbReference>
<evidence type="ECO:0000256" key="3">
    <source>
        <dbReference type="ARBA" id="ARBA00022705"/>
    </source>
</evidence>
<dbReference type="Gene3D" id="1.20.272.10">
    <property type="match status" value="1"/>
</dbReference>
<dbReference type="AlphaFoldDB" id="A0A430QLA2"/>
<keyword evidence="4" id="KW-0539">Nucleus</keyword>
<dbReference type="Pfam" id="PF22534">
    <property type="entry name" value="RFC_C"/>
    <property type="match status" value="1"/>
</dbReference>
<keyword evidence="12" id="KW-1185">Reference proteome</keyword>
<accession>A0A430QLA2</accession>
<dbReference type="FunFam" id="3.40.50.300:FF:000136">
    <property type="entry name" value="Replication factor C subunit 5"/>
    <property type="match status" value="1"/>
</dbReference>
<comment type="function">
    <text evidence="5">Subunit of the replication factor C (RFC) complex which acts during elongation of primed DNA templates by DNA polymerases delta and epsilon, and is necessary for ATP-dependent loading of proliferating cell nuclear antigen (PCNA) onto primed DNA.</text>
</comment>
<dbReference type="GO" id="GO:0005663">
    <property type="term" value="C:DNA replication factor C complex"/>
    <property type="evidence" value="ECO:0007669"/>
    <property type="project" value="TreeGrafter"/>
</dbReference>
<reference evidence="11 12" key="1">
    <citation type="journal article" date="2019" name="PLoS Pathog.">
        <title>Genome sequence of the bovine parasite Schistosoma bovis Tanzania.</title>
        <authorList>
            <person name="Oey H."/>
            <person name="Zakrzewski M."/>
            <person name="Gobert G."/>
            <person name="Gravermann K."/>
            <person name="Stoye J."/>
            <person name="Jones M."/>
            <person name="Mcmanus D."/>
            <person name="Krause L."/>
        </authorList>
    </citation>
    <scope>NUCLEOTIDE SEQUENCE [LARGE SCALE GENOMIC DNA]</scope>
    <source>
        <strain evidence="11 12">TAN1997</strain>
    </source>
</reference>
<dbReference type="GO" id="GO:0006281">
    <property type="term" value="P:DNA repair"/>
    <property type="evidence" value="ECO:0007669"/>
    <property type="project" value="UniProtKB-ARBA"/>
</dbReference>
<dbReference type="GO" id="GO:0003689">
    <property type="term" value="F:DNA clamp loader activity"/>
    <property type="evidence" value="ECO:0007669"/>
    <property type="project" value="TreeGrafter"/>
</dbReference>
<dbReference type="Pfam" id="PF03215">
    <property type="entry name" value="Rad17"/>
    <property type="match status" value="1"/>
</dbReference>
<dbReference type="Proteomes" id="UP000290809">
    <property type="component" value="Unassembled WGS sequence"/>
</dbReference>
<dbReference type="FunFam" id="1.20.272.10:FF:000002">
    <property type="entry name" value="Replication factor C subunit 3"/>
    <property type="match status" value="1"/>
</dbReference>
<dbReference type="SUPFAM" id="SSF52540">
    <property type="entry name" value="P-loop containing nucleoside triphosphate hydrolases"/>
    <property type="match status" value="1"/>
</dbReference>
<comment type="subunit">
    <text evidence="6">Subunit of the RFC complex, an heteropentameric complex consisting of a large subunit RFC1 and four small subunits RFC2, RFC3, RFC4 and RFC5; the RFC complex interacts with PCNA. Forms an heterotetrameric complex with RFC2, RFC4 and RFC5; this complex has ATPase activity but is not stimulated by PCNA. The heterotetramer of subunits RFC2, RFC3, RFC4 and RFC5 interacts with RAD17. Interacts with CNTD1; this interaction facilitates crossover formation.</text>
</comment>
<proteinExistence type="inferred from homology"/>
<comment type="similarity">
    <text evidence="2">Belongs to the activator 1 small subunits family.</text>
</comment>
<comment type="subcellular location">
    <subcellularLocation>
        <location evidence="1">Nucleus</location>
    </subcellularLocation>
</comment>
<dbReference type="SUPFAM" id="SSF48019">
    <property type="entry name" value="post-AAA+ oligomerization domain-like"/>
    <property type="match status" value="1"/>
</dbReference>
<dbReference type="STRING" id="6184.A0A430QLA2"/>
<comment type="caution">
    <text evidence="11">The sequence shown here is derived from an EMBL/GenBank/DDBJ whole genome shotgun (WGS) entry which is preliminary data.</text>
</comment>
<evidence type="ECO:0000313" key="11">
    <source>
        <dbReference type="EMBL" id="RTG88483.1"/>
    </source>
</evidence>
<evidence type="ECO:0000313" key="12">
    <source>
        <dbReference type="Proteomes" id="UP000290809"/>
    </source>
</evidence>
<dbReference type="GO" id="GO:0006271">
    <property type="term" value="P:DNA strand elongation involved in DNA replication"/>
    <property type="evidence" value="ECO:0007669"/>
    <property type="project" value="UniProtKB-ARBA"/>
</dbReference>
<sequence length="369" mass="42347">MSLWVDKYTPTSLGKLDYHKRQAKNLKKLVDSNNFPHLLVYGPSGAGKRTRIMCILRELYGSGVDRLRMEHHTFTNPSNKKVSLSTVSSNFHLEVNPRYFYSHFVYFHSSDVGIYDRIVIQELIKSMASTAQLDSGQQKDFKVVVLHEADHLTRDAQHALRRTMEKYISTCRLILSAESTSKIISATRSRCLPIRVSAPSIDEIVEILKNTARREGHSMPVELAKRIALASERNLRRALLYAEVARWQHCPMLPDQSVQLPDWQVFLTETASAILAEQSPKKILEVRNRLYELLCHCIPPNIIMRGLVDNLLNSCDRNLKLELVQLGAEYEHRLNLGQKPIFHLEAFVIAFMAIYKRYIEDALGSGMEW</sequence>
<evidence type="ECO:0000256" key="9">
    <source>
        <dbReference type="ARBA" id="ARBA00079394"/>
    </source>
</evidence>
<evidence type="ECO:0000256" key="6">
    <source>
        <dbReference type="ARBA" id="ARBA00062267"/>
    </source>
</evidence>
<name>A0A430QLA2_SCHBO</name>
<dbReference type="GO" id="GO:0003677">
    <property type="term" value="F:DNA binding"/>
    <property type="evidence" value="ECO:0007669"/>
    <property type="project" value="InterPro"/>
</dbReference>
<dbReference type="InterPro" id="IPR008921">
    <property type="entry name" value="DNA_pol3_clamp-load_cplx_C"/>
</dbReference>
<keyword evidence="3" id="KW-0235">DNA replication</keyword>
<dbReference type="PANTHER" id="PTHR11669">
    <property type="entry name" value="REPLICATION FACTOR C / DNA POLYMERASE III GAMMA-TAU SUBUNIT"/>
    <property type="match status" value="1"/>
</dbReference>